<comment type="caution">
    <text evidence="1">The sequence shown here is derived from an EMBL/GenBank/DDBJ whole genome shotgun (WGS) entry which is preliminary data.</text>
</comment>
<proteinExistence type="predicted"/>
<gene>
    <name evidence="1" type="ORF">D5086_025389</name>
</gene>
<accession>A0ACC4AZB6</accession>
<organism evidence="1 2">
    <name type="scientific">Populus alba</name>
    <name type="common">White poplar</name>
    <dbReference type="NCBI Taxonomy" id="43335"/>
    <lineage>
        <taxon>Eukaryota</taxon>
        <taxon>Viridiplantae</taxon>
        <taxon>Streptophyta</taxon>
        <taxon>Embryophyta</taxon>
        <taxon>Tracheophyta</taxon>
        <taxon>Spermatophyta</taxon>
        <taxon>Magnoliopsida</taxon>
        <taxon>eudicotyledons</taxon>
        <taxon>Gunneridae</taxon>
        <taxon>Pentapetalae</taxon>
        <taxon>rosids</taxon>
        <taxon>fabids</taxon>
        <taxon>Malpighiales</taxon>
        <taxon>Salicaceae</taxon>
        <taxon>Saliceae</taxon>
        <taxon>Populus</taxon>
    </lineage>
</organism>
<evidence type="ECO:0000313" key="2">
    <source>
        <dbReference type="Proteomes" id="UP000309997"/>
    </source>
</evidence>
<keyword evidence="2" id="KW-1185">Reference proteome</keyword>
<dbReference type="EMBL" id="RCHU02000014">
    <property type="protein sequence ID" value="KAL3571485.1"/>
    <property type="molecule type" value="Genomic_DNA"/>
</dbReference>
<protein>
    <submittedName>
        <fullName evidence="1">Uncharacterized protein</fullName>
    </submittedName>
</protein>
<reference evidence="1 2" key="1">
    <citation type="journal article" date="2024" name="Plant Biotechnol. J.">
        <title>Genome and CRISPR/Cas9 system of a widespread forest tree (Populus alba) in the world.</title>
        <authorList>
            <person name="Liu Y.J."/>
            <person name="Jiang P.F."/>
            <person name="Han X.M."/>
            <person name="Li X.Y."/>
            <person name="Wang H.M."/>
            <person name="Wang Y.J."/>
            <person name="Wang X.X."/>
            <person name="Zeng Q.Y."/>
        </authorList>
    </citation>
    <scope>NUCLEOTIDE SEQUENCE [LARGE SCALE GENOMIC DNA]</scope>
    <source>
        <strain evidence="2">cv. PAL-ZL1</strain>
    </source>
</reference>
<dbReference type="Proteomes" id="UP000309997">
    <property type="component" value="Unassembled WGS sequence"/>
</dbReference>
<evidence type="ECO:0000313" key="1">
    <source>
        <dbReference type="EMBL" id="KAL3571485.1"/>
    </source>
</evidence>
<sequence>MLHNCLSVKCTPCSPGGEGRNQSFLLDFFLLIMRLCKVPHSKAGRERFKQEISCEFEGSRGMIYKNPIQWGSLHPENALRGPSFSCFRIQLIGHRSNYPTLLLKTSPSLTEIWLCEAQIS</sequence>
<name>A0ACC4AZB6_POPAL</name>